<accession>A0A919S1N4</accession>
<name>A0A919S1N4_9CLOT</name>
<comment type="caution">
    <text evidence="3">The sequence shown here is derived from an EMBL/GenBank/DDBJ whole genome shotgun (WGS) entry which is preliminary data.</text>
</comment>
<organism evidence="3 4">
    <name type="scientific">Clostridium polyendosporum</name>
    <dbReference type="NCBI Taxonomy" id="69208"/>
    <lineage>
        <taxon>Bacteria</taxon>
        <taxon>Bacillati</taxon>
        <taxon>Bacillota</taxon>
        <taxon>Clostridia</taxon>
        <taxon>Eubacteriales</taxon>
        <taxon>Clostridiaceae</taxon>
        <taxon>Clostridium</taxon>
    </lineage>
</organism>
<evidence type="ECO:0000256" key="1">
    <source>
        <dbReference type="ARBA" id="ARBA00008984"/>
    </source>
</evidence>
<dbReference type="RefSeq" id="WP_212904317.1">
    <property type="nucleotide sequence ID" value="NZ_BOPZ01000020.1"/>
</dbReference>
<dbReference type="Pfam" id="PF01206">
    <property type="entry name" value="TusA"/>
    <property type="match status" value="1"/>
</dbReference>
<dbReference type="PANTHER" id="PTHR33279">
    <property type="entry name" value="SULFUR CARRIER PROTEIN YEDF-RELATED"/>
    <property type="match status" value="1"/>
</dbReference>
<dbReference type="InterPro" id="IPR019870">
    <property type="entry name" value="Se_metab_YedF"/>
</dbReference>
<protein>
    <recommendedName>
        <fullName evidence="2">UPF0033 domain-containing protein</fullName>
    </recommendedName>
</protein>
<sequence length="191" mass="21215">MYIIDCKGLVCPQPVINTKKYFDSINEGIAKIIVDNEVAKNNLLKFASNNGYEGSFERENGLFKIIISKNMREKDIMNKTEELSIIISSDKLGNGDDVLGNTLMKTYVYALSESDVLPKNLIFINGGVKLTIEGSIILGSLNILKNRGVNILSCGTCLDFYDIKEKLAVGEITNMYTIVEIMNTSKNTIKI</sequence>
<dbReference type="CDD" id="cd03421">
    <property type="entry name" value="SirA_like_N"/>
    <property type="match status" value="1"/>
</dbReference>
<dbReference type="SUPFAM" id="SSF64307">
    <property type="entry name" value="SirA-like"/>
    <property type="match status" value="1"/>
</dbReference>
<evidence type="ECO:0000313" key="3">
    <source>
        <dbReference type="EMBL" id="GIM29623.1"/>
    </source>
</evidence>
<dbReference type="NCBIfam" id="TIGR03527">
    <property type="entry name" value="selenium_YedF"/>
    <property type="match status" value="1"/>
</dbReference>
<gene>
    <name evidence="3" type="ORF">CPJCM30710_22890</name>
</gene>
<dbReference type="AlphaFoldDB" id="A0A919S1N4"/>
<dbReference type="EMBL" id="BOPZ01000020">
    <property type="protein sequence ID" value="GIM29623.1"/>
    <property type="molecule type" value="Genomic_DNA"/>
</dbReference>
<dbReference type="InterPro" id="IPR001455">
    <property type="entry name" value="TusA-like"/>
</dbReference>
<proteinExistence type="inferred from homology"/>
<dbReference type="PROSITE" id="PS01148">
    <property type="entry name" value="UPF0033"/>
    <property type="match status" value="1"/>
</dbReference>
<dbReference type="InterPro" id="IPR027396">
    <property type="entry name" value="DsrEFH-like"/>
</dbReference>
<reference evidence="3" key="1">
    <citation type="submission" date="2021-03" db="EMBL/GenBank/DDBJ databases">
        <title>Taxonomic study of Clostridium polyendosporum from meadow-gley soil under rice.</title>
        <authorList>
            <person name="Kobayashi H."/>
            <person name="Tanizawa Y."/>
            <person name="Yagura M."/>
        </authorList>
    </citation>
    <scope>NUCLEOTIDE SEQUENCE</scope>
    <source>
        <strain evidence="3">JCM 30710</strain>
    </source>
</reference>
<dbReference type="PANTHER" id="PTHR33279:SF6">
    <property type="entry name" value="SULFUR CARRIER PROTEIN YEDF-RELATED"/>
    <property type="match status" value="1"/>
</dbReference>
<comment type="similarity">
    <text evidence="1">Belongs to the sulfur carrier protein TusA family.</text>
</comment>
<dbReference type="SUPFAM" id="SSF75169">
    <property type="entry name" value="DsrEFH-like"/>
    <property type="match status" value="1"/>
</dbReference>
<keyword evidence="4" id="KW-1185">Reference proteome</keyword>
<evidence type="ECO:0000259" key="2">
    <source>
        <dbReference type="PROSITE" id="PS01148"/>
    </source>
</evidence>
<dbReference type="Gene3D" id="3.30.110.40">
    <property type="entry name" value="TusA-like domain"/>
    <property type="match status" value="1"/>
</dbReference>
<dbReference type="InterPro" id="IPR036868">
    <property type="entry name" value="TusA-like_sf"/>
</dbReference>
<feature type="domain" description="UPF0033" evidence="2">
    <location>
        <begin position="4"/>
        <end position="28"/>
    </location>
</feature>
<dbReference type="Proteomes" id="UP000679179">
    <property type="component" value="Unassembled WGS sequence"/>
</dbReference>
<evidence type="ECO:0000313" key="4">
    <source>
        <dbReference type="Proteomes" id="UP000679179"/>
    </source>
</evidence>